<dbReference type="SUPFAM" id="SSF56042">
    <property type="entry name" value="PurM C-terminal domain-like"/>
    <property type="match status" value="1"/>
</dbReference>
<name>A0A938XNX1_9FIRM</name>
<keyword evidence="5" id="KW-1185">Reference proteome</keyword>
<comment type="caution">
    <text evidence="4">The sequence shown here is derived from an EMBL/GenBank/DDBJ whole genome shotgun (WGS) entry which is preliminary data.</text>
</comment>
<dbReference type="SUPFAM" id="SSF55326">
    <property type="entry name" value="PurM N-terminal domain-like"/>
    <property type="match status" value="1"/>
</dbReference>
<dbReference type="Pfam" id="PF02769">
    <property type="entry name" value="AIRS_C"/>
    <property type="match status" value="1"/>
</dbReference>
<dbReference type="AlphaFoldDB" id="A0A938XNX1"/>
<comment type="similarity">
    <text evidence="1">Belongs to the HypE family.</text>
</comment>
<dbReference type="EMBL" id="JAFBDQ010000005">
    <property type="protein sequence ID" value="MBM7556333.1"/>
    <property type="molecule type" value="Genomic_DNA"/>
</dbReference>
<dbReference type="PIRSF" id="PIRSF005644">
    <property type="entry name" value="Hdrgns_mtr_HypE"/>
    <property type="match status" value="1"/>
</dbReference>
<dbReference type="GO" id="GO:0051604">
    <property type="term" value="P:protein maturation"/>
    <property type="evidence" value="ECO:0007669"/>
    <property type="project" value="TreeGrafter"/>
</dbReference>
<dbReference type="Gene3D" id="3.90.650.10">
    <property type="entry name" value="PurM-like C-terminal domain"/>
    <property type="match status" value="1"/>
</dbReference>
<protein>
    <submittedName>
        <fullName evidence="4">Hydrogenase expression/formation protein HypE</fullName>
    </submittedName>
</protein>
<gene>
    <name evidence="4" type="ORF">JOC47_001176</name>
</gene>
<sequence length="333" mass="34942">MKTITLAHGNGGELMQELIKDIIYYYCGNDILLQQDDAAYLPEVEGELVTTTDSFVVDPIFFPGGDIGKLAVCGTVNDLAVNGAHPLYLTLGLILEEGLEIDKLKRIIKSVAETARKAGVKIAAGDTKVVPQGKGGGIYINTTGLGVVGPDINLQDAKIETGDKIIISGSIGDHGAAILASREEFEVSSALTSDCALLNNLTAQILSSSGGIKFLTDPTRGGLATALHEIAQQKQVTINLEEEILPIKKEVQGLGGILGIDPLYLASEGRVLCVAAAEEAEAVVNAMKDSPIGTGTAVIGEVTGDKSRVCLTTNLGGTRILRPLQKQLLPRLC</sequence>
<organism evidence="4 5">
    <name type="scientific">Halanaerobacter jeridensis</name>
    <dbReference type="NCBI Taxonomy" id="706427"/>
    <lineage>
        <taxon>Bacteria</taxon>
        <taxon>Bacillati</taxon>
        <taxon>Bacillota</taxon>
        <taxon>Clostridia</taxon>
        <taxon>Halanaerobiales</taxon>
        <taxon>Halobacteroidaceae</taxon>
        <taxon>Halanaerobacter</taxon>
    </lineage>
</organism>
<evidence type="ECO:0000256" key="1">
    <source>
        <dbReference type="ARBA" id="ARBA00006243"/>
    </source>
</evidence>
<dbReference type="InterPro" id="IPR036676">
    <property type="entry name" value="PurM-like_C_sf"/>
</dbReference>
<evidence type="ECO:0000259" key="3">
    <source>
        <dbReference type="Pfam" id="PF02769"/>
    </source>
</evidence>
<dbReference type="Proteomes" id="UP000774000">
    <property type="component" value="Unassembled WGS sequence"/>
</dbReference>
<dbReference type="InterPro" id="IPR011854">
    <property type="entry name" value="HypE"/>
</dbReference>
<evidence type="ECO:0000259" key="2">
    <source>
        <dbReference type="Pfam" id="PF00586"/>
    </source>
</evidence>
<dbReference type="InterPro" id="IPR010918">
    <property type="entry name" value="PurM-like_C_dom"/>
</dbReference>
<dbReference type="PANTHER" id="PTHR30303">
    <property type="entry name" value="HYDROGENASE ISOENZYMES FORMATION PROTEIN HYPE"/>
    <property type="match status" value="1"/>
</dbReference>
<dbReference type="NCBIfam" id="TIGR02124">
    <property type="entry name" value="hypE"/>
    <property type="match status" value="1"/>
</dbReference>
<dbReference type="InterPro" id="IPR016188">
    <property type="entry name" value="PurM-like_N"/>
</dbReference>
<dbReference type="CDD" id="cd02197">
    <property type="entry name" value="HypE"/>
    <property type="match status" value="1"/>
</dbReference>
<dbReference type="RefSeq" id="WP_204701120.1">
    <property type="nucleotide sequence ID" value="NZ_JAFBDQ010000005.1"/>
</dbReference>
<dbReference type="Gene3D" id="3.30.1330.10">
    <property type="entry name" value="PurM-like, N-terminal domain"/>
    <property type="match status" value="1"/>
</dbReference>
<reference evidence="4" key="1">
    <citation type="submission" date="2021-01" db="EMBL/GenBank/DDBJ databases">
        <title>Genomic Encyclopedia of Type Strains, Phase IV (KMG-IV): sequencing the most valuable type-strain genomes for metagenomic binning, comparative biology and taxonomic classification.</title>
        <authorList>
            <person name="Goeker M."/>
        </authorList>
    </citation>
    <scope>NUCLEOTIDE SEQUENCE</scope>
    <source>
        <strain evidence="4">DSM 23230</strain>
    </source>
</reference>
<evidence type="ECO:0000313" key="4">
    <source>
        <dbReference type="EMBL" id="MBM7556333.1"/>
    </source>
</evidence>
<feature type="domain" description="PurM-like C-terminal" evidence="3">
    <location>
        <begin position="161"/>
        <end position="307"/>
    </location>
</feature>
<evidence type="ECO:0000313" key="5">
    <source>
        <dbReference type="Proteomes" id="UP000774000"/>
    </source>
</evidence>
<proteinExistence type="inferred from homology"/>
<dbReference type="PANTHER" id="PTHR30303:SF0">
    <property type="entry name" value="CARBAMOYL DEHYDRATASE HYPE"/>
    <property type="match status" value="1"/>
</dbReference>
<dbReference type="InterPro" id="IPR036921">
    <property type="entry name" value="PurM-like_N_sf"/>
</dbReference>
<dbReference type="Pfam" id="PF00586">
    <property type="entry name" value="AIRS"/>
    <property type="match status" value="1"/>
</dbReference>
<feature type="domain" description="PurM-like N-terminal" evidence="2">
    <location>
        <begin position="36"/>
        <end position="148"/>
    </location>
</feature>
<accession>A0A938XNX1</accession>